<proteinExistence type="predicted"/>
<reference evidence="2 3" key="1">
    <citation type="journal article" date="2024" name="Nat. Commun.">
        <title>Phylogenomics reveals the evolutionary origins of lichenization in chlorophyte algae.</title>
        <authorList>
            <person name="Puginier C."/>
            <person name="Libourel C."/>
            <person name="Otte J."/>
            <person name="Skaloud P."/>
            <person name="Haon M."/>
            <person name="Grisel S."/>
            <person name="Petersen M."/>
            <person name="Berrin J.G."/>
            <person name="Delaux P.M."/>
            <person name="Dal Grande F."/>
            <person name="Keller J."/>
        </authorList>
    </citation>
    <scope>NUCLEOTIDE SEQUENCE [LARGE SCALE GENOMIC DNA]</scope>
    <source>
        <strain evidence="2 3">SAG 2523</strain>
    </source>
</reference>
<feature type="region of interest" description="Disordered" evidence="1">
    <location>
        <begin position="186"/>
        <end position="214"/>
    </location>
</feature>
<dbReference type="InterPro" id="IPR036188">
    <property type="entry name" value="FAD/NAD-bd_sf"/>
</dbReference>
<comment type="caution">
    <text evidence="2">The sequence shown here is derived from an EMBL/GenBank/DDBJ whole genome shotgun (WGS) entry which is preliminary data.</text>
</comment>
<sequence length="772" mass="83814">MGHALSVHHLSLVDEMTPEEMELATKSSREDDSSPEAASGMDDMRDSFTQATSSHLSQMDSGMSITSPSEDLSISAKRSSSTRRSGLHRPGGADDLLFDLEEGAEDADAPAATLTSFTGSQSKPLSLSYSSSPEQAPSPLSTPRHRQLGMPIHKGPLFPAGSYQDSQASSNMVFGAFQPPMLASSAATGSRWPRHGQQARRQGGRSRKHGARLRPHNQMSMARKQVYPPHIEGGAPHSTNAIFSDMDSQQWSCFMEILTELIESALESGKWRQFAAKSSSSMPLGITSIESHSEWKPLGRPAKGRCCVEAALPAASTSSCASQGKVDEVLVTEFNPVRMGFEGGTQILTRDVLNCGVLPSRMVALVKHKFCQAGGQILEGSSFERADVYEDGAIVSIARQAMHGSKQPRGAGGAGGSSAQLQTVHVEAGSAQERQHIRCEVVVDALGSFSPISAQARKGRKPDSVVLLVGSCAQGLPATSSADLLWSFTPINRDRRLQYFWEAFPARDGLTTYMFAFADAAPGRASLEDMYEDYLNLLPQYRGIPDLQRMEVQRAFFGFVPNWHDSPLRPVASRILPIGDAAGNRSALSFAGFGSLARHLKRLTEGLDAAMAAGRLSAGDLYALQPYSPVISLTGAMQFTMGTRQGQDLESVGENIINEYLASSFGQLKEMGEGAFRPFMEDRLQWGTLSRLIVWQLLHAPGSIVQMTLFMKSPKAGSMFARNILALGLYTFFFRLSNLMAPSHEYLLRSNPGLLYRWHCWVVAFKNGSASD</sequence>
<feature type="compositionally biased region" description="Low complexity" evidence="1">
    <location>
        <begin position="120"/>
        <end position="139"/>
    </location>
</feature>
<dbReference type="Gene3D" id="3.50.50.60">
    <property type="entry name" value="FAD/NAD(P)-binding domain"/>
    <property type="match status" value="1"/>
</dbReference>
<dbReference type="PANTHER" id="PTHR32098">
    <property type="entry name" value="LYCOPENE BETA/EPSILON CYCLASE PROTEIN"/>
    <property type="match status" value="1"/>
</dbReference>
<evidence type="ECO:0000256" key="1">
    <source>
        <dbReference type="SAM" id="MobiDB-lite"/>
    </source>
</evidence>
<feature type="region of interest" description="Disordered" evidence="1">
    <location>
        <begin position="1"/>
        <end position="95"/>
    </location>
</feature>
<feature type="region of interest" description="Disordered" evidence="1">
    <location>
        <begin position="115"/>
        <end position="145"/>
    </location>
</feature>
<dbReference type="SUPFAM" id="SSF51905">
    <property type="entry name" value="FAD/NAD(P)-binding domain"/>
    <property type="match status" value="1"/>
</dbReference>
<dbReference type="AlphaFoldDB" id="A0AAW1SMM1"/>
<gene>
    <name evidence="2" type="ORF">WJX84_001524</name>
</gene>
<evidence type="ECO:0000313" key="3">
    <source>
        <dbReference type="Proteomes" id="UP001485043"/>
    </source>
</evidence>
<evidence type="ECO:0000313" key="2">
    <source>
        <dbReference type="EMBL" id="KAK9847856.1"/>
    </source>
</evidence>
<name>A0AAW1SMM1_9CHLO</name>
<feature type="compositionally biased region" description="Basic residues" evidence="1">
    <location>
        <begin position="192"/>
        <end position="214"/>
    </location>
</feature>
<dbReference type="EMBL" id="JALJOV010001439">
    <property type="protein sequence ID" value="KAK9847856.1"/>
    <property type="molecule type" value="Genomic_DNA"/>
</dbReference>
<accession>A0AAW1SMM1</accession>
<dbReference type="Proteomes" id="UP001485043">
    <property type="component" value="Unassembled WGS sequence"/>
</dbReference>
<keyword evidence="3" id="KW-1185">Reference proteome</keyword>
<feature type="compositionally biased region" description="Polar residues" evidence="1">
    <location>
        <begin position="47"/>
        <end position="84"/>
    </location>
</feature>
<dbReference type="PANTHER" id="PTHR32098:SF5">
    <property type="entry name" value="LYCOPENE BETA_EPSILON CYCLASE PROTEIN"/>
    <property type="match status" value="1"/>
</dbReference>
<organism evidence="2 3">
    <name type="scientific">Apatococcus fuscideae</name>
    <dbReference type="NCBI Taxonomy" id="2026836"/>
    <lineage>
        <taxon>Eukaryota</taxon>
        <taxon>Viridiplantae</taxon>
        <taxon>Chlorophyta</taxon>
        <taxon>core chlorophytes</taxon>
        <taxon>Trebouxiophyceae</taxon>
        <taxon>Chlorellales</taxon>
        <taxon>Chlorellaceae</taxon>
        <taxon>Apatococcus</taxon>
    </lineage>
</organism>
<protein>
    <submittedName>
        <fullName evidence="2">Uncharacterized protein</fullName>
    </submittedName>
</protein>